<dbReference type="PANTHER" id="PTHR43669">
    <property type="entry name" value="5-KETO-D-GLUCONATE 5-REDUCTASE"/>
    <property type="match status" value="1"/>
</dbReference>
<dbReference type="AlphaFoldDB" id="A0A5C6UJK2"/>
<evidence type="ECO:0000313" key="5">
    <source>
        <dbReference type="EMBL" id="TXC72869.1"/>
    </source>
</evidence>
<proteinExistence type="inferred from homology"/>
<dbReference type="SUPFAM" id="SSF51735">
    <property type="entry name" value="NAD(P)-binding Rossmann-fold domains"/>
    <property type="match status" value="1"/>
</dbReference>
<comment type="similarity">
    <text evidence="1">Belongs to the short-chain dehydrogenases/reductases (SDR) family.</text>
</comment>
<keyword evidence="6" id="KW-1185">Reference proteome</keyword>
<dbReference type="Proteomes" id="UP000321250">
    <property type="component" value="Unassembled WGS sequence"/>
</dbReference>
<dbReference type="Pfam" id="PF00106">
    <property type="entry name" value="adh_short"/>
    <property type="match status" value="1"/>
</dbReference>
<dbReference type="InterPro" id="IPR057326">
    <property type="entry name" value="KR_dom"/>
</dbReference>
<protein>
    <submittedName>
        <fullName evidence="5">SDR family oxidoreductase</fullName>
    </submittedName>
</protein>
<dbReference type="InterPro" id="IPR002347">
    <property type="entry name" value="SDR_fam"/>
</dbReference>
<dbReference type="CDD" id="cd05233">
    <property type="entry name" value="SDR_c"/>
    <property type="match status" value="1"/>
</dbReference>
<evidence type="ECO:0000256" key="2">
    <source>
        <dbReference type="ARBA" id="ARBA00023002"/>
    </source>
</evidence>
<feature type="domain" description="Ketoreductase" evidence="4">
    <location>
        <begin position="6"/>
        <end position="205"/>
    </location>
</feature>
<evidence type="ECO:0000313" key="6">
    <source>
        <dbReference type="Proteomes" id="UP000321250"/>
    </source>
</evidence>
<dbReference type="EMBL" id="VOQR01000001">
    <property type="protein sequence ID" value="TXC72869.1"/>
    <property type="molecule type" value="Genomic_DNA"/>
</dbReference>
<dbReference type="OrthoDB" id="9793825at2"/>
<feature type="region of interest" description="Disordered" evidence="3">
    <location>
        <begin position="152"/>
        <end position="194"/>
    </location>
</feature>
<dbReference type="InterPro" id="IPR036291">
    <property type="entry name" value="NAD(P)-bd_dom_sf"/>
</dbReference>
<sequence>MELAGKVAVVTGAAGGIGRAIARSLAVRGCHVALADVNEDGLTETAALIGNSVRVTRHSLDVANRDAVAAFPAVVLAAHGHVDVVVNNAGVALSGSFAQLTEAEFDWLLDINLHGVVRMSRAFLPLLQQREQAQLVNLSSLFGIIAPPGQSAYAGRGTGGPRLDRPGSRLAHVRRHRGRHPHPRPTRRAQDPSAVLCDPALLGERFDRADRRRSA</sequence>
<accession>A0A5C6UJK2</accession>
<gene>
    <name evidence="5" type="ORF">FSB78_10100</name>
</gene>
<keyword evidence="2" id="KW-0560">Oxidoreductase</keyword>
<evidence type="ECO:0000256" key="3">
    <source>
        <dbReference type="SAM" id="MobiDB-lite"/>
    </source>
</evidence>
<dbReference type="PRINTS" id="PR00081">
    <property type="entry name" value="GDHRDH"/>
</dbReference>
<dbReference type="GO" id="GO:0016491">
    <property type="term" value="F:oxidoreductase activity"/>
    <property type="evidence" value="ECO:0007669"/>
    <property type="project" value="UniProtKB-KW"/>
</dbReference>
<evidence type="ECO:0000256" key="1">
    <source>
        <dbReference type="ARBA" id="ARBA00006484"/>
    </source>
</evidence>
<evidence type="ECO:0000259" key="4">
    <source>
        <dbReference type="SMART" id="SM00822"/>
    </source>
</evidence>
<reference evidence="5 6" key="1">
    <citation type="journal article" date="2013" name="Antonie Van Leeuwenhoek">
        <title>Sphingomonas ginsenosidivorax sp. nov., with the ability to transform ginsenosides.</title>
        <authorList>
            <person name="Jin X.F."/>
            <person name="Kim J.K."/>
            <person name="Liu Q.M."/>
            <person name="Kang M.S."/>
            <person name="He D."/>
            <person name="Jin F.X."/>
            <person name="Kim S.C."/>
            <person name="Im W.T."/>
        </authorList>
    </citation>
    <scope>NUCLEOTIDE SEQUENCE [LARGE SCALE GENOMIC DNA]</scope>
    <source>
        <strain evidence="5 6">KHI67</strain>
    </source>
</reference>
<dbReference type="SMART" id="SM00822">
    <property type="entry name" value="PKS_KR"/>
    <property type="match status" value="1"/>
</dbReference>
<feature type="compositionally biased region" description="Basic residues" evidence="3">
    <location>
        <begin position="171"/>
        <end position="187"/>
    </location>
</feature>
<name>A0A5C6UJK2_9SPHN</name>
<dbReference type="Gene3D" id="3.40.50.720">
    <property type="entry name" value="NAD(P)-binding Rossmann-like Domain"/>
    <property type="match status" value="1"/>
</dbReference>
<comment type="caution">
    <text evidence="5">The sequence shown here is derived from an EMBL/GenBank/DDBJ whole genome shotgun (WGS) entry which is preliminary data.</text>
</comment>
<organism evidence="5 6">
    <name type="scientific">Sphingomonas ginsenosidivorax</name>
    <dbReference type="NCBI Taxonomy" id="862135"/>
    <lineage>
        <taxon>Bacteria</taxon>
        <taxon>Pseudomonadati</taxon>
        <taxon>Pseudomonadota</taxon>
        <taxon>Alphaproteobacteria</taxon>
        <taxon>Sphingomonadales</taxon>
        <taxon>Sphingomonadaceae</taxon>
        <taxon>Sphingomonas</taxon>
    </lineage>
</organism>
<dbReference type="PANTHER" id="PTHR43669:SF3">
    <property type="entry name" value="ALCOHOL DEHYDROGENASE, PUTATIVE (AFU_ORTHOLOGUE AFUA_3G03445)-RELATED"/>
    <property type="match status" value="1"/>
</dbReference>